<dbReference type="Gene3D" id="3.10.450.50">
    <property type="match status" value="1"/>
</dbReference>
<gene>
    <name evidence="1" type="ORF">EI163_15380</name>
</gene>
<dbReference type="RefSeq" id="WP_192528399.1">
    <property type="nucleotide sequence ID" value="NZ_RRZC01000020.1"/>
</dbReference>
<dbReference type="SUPFAM" id="SSF103642">
    <property type="entry name" value="Sec-C motif"/>
    <property type="match status" value="1"/>
</dbReference>
<dbReference type="Pfam" id="PF02810">
    <property type="entry name" value="SEC-C"/>
    <property type="match status" value="1"/>
</dbReference>
<protein>
    <submittedName>
        <fullName evidence="1">SEC-C domain-containing protein</fullName>
    </submittedName>
</protein>
<evidence type="ECO:0000313" key="1">
    <source>
        <dbReference type="EMBL" id="MBE0404922.1"/>
    </source>
</evidence>
<name>A0ABR9FEK4_9GAMM</name>
<dbReference type="EMBL" id="RRZC01000020">
    <property type="protein sequence ID" value="MBE0404922.1"/>
    <property type="molecule type" value="Genomic_DNA"/>
</dbReference>
<keyword evidence="2" id="KW-1185">Reference proteome</keyword>
<proteinExistence type="predicted"/>
<comment type="caution">
    <text evidence="1">The sequence shown here is derived from an EMBL/GenBank/DDBJ whole genome shotgun (WGS) entry which is preliminary data.</text>
</comment>
<accession>A0ABR9FEK4</accession>
<organism evidence="1 2">
    <name type="scientific">Halomonas citrativorans</name>
    <dbReference type="NCBI Taxonomy" id="2742612"/>
    <lineage>
        <taxon>Bacteria</taxon>
        <taxon>Pseudomonadati</taxon>
        <taxon>Pseudomonadota</taxon>
        <taxon>Gammaproteobacteria</taxon>
        <taxon>Oceanospirillales</taxon>
        <taxon>Halomonadaceae</taxon>
        <taxon>Halomonas</taxon>
    </lineage>
</organism>
<sequence length="301" mass="35169">MSELDTIYDFVNYLSEKEKAIKKKILIGASGEEEILAYYYREQSENNSLIGSINGPNLLSNEGFFLDEGLWREYKYEGGFEERNFLRKNSSFWDSLIQDFSKHVLTGKVGLAEDQPFSLHEKAIRFLAAECRTSRYYLSSALVEKIREVPENRRSARLMKSVQDKDLFYIFLVFPRNKSRSDKDYRLERLGYNHSYSLVAKYLYPELKNIVVIANDYLNEERRSEDVVAYDYNRSLSLEECKLAAELYEEVGILKSVNRYTDNSVFGTLGNKPYRNKDKIYRRNGMCPCGSGKKYKKCCMS</sequence>
<evidence type="ECO:0000313" key="2">
    <source>
        <dbReference type="Proteomes" id="UP000754821"/>
    </source>
</evidence>
<reference evidence="1 2" key="1">
    <citation type="submission" date="2020-07" db="EMBL/GenBank/DDBJ databases">
        <title>Halophilic bacteria isolated from french cheeses.</title>
        <authorList>
            <person name="Kothe C.I."/>
            <person name="Farah-Kraiem B."/>
            <person name="Renault P."/>
            <person name="Dridi B."/>
        </authorList>
    </citation>
    <scope>NUCLEOTIDE SEQUENCE [LARGE SCALE GENOMIC DNA]</scope>
    <source>
        <strain evidence="1 2">FME16</strain>
    </source>
</reference>
<dbReference type="Proteomes" id="UP000754821">
    <property type="component" value="Unassembled WGS sequence"/>
</dbReference>
<dbReference type="InterPro" id="IPR004027">
    <property type="entry name" value="SEC_C_motif"/>
</dbReference>